<evidence type="ECO:0000256" key="1">
    <source>
        <dbReference type="SAM" id="MobiDB-lite"/>
    </source>
</evidence>
<reference evidence="2 3" key="1">
    <citation type="journal article" date="2016" name="Nat. Commun.">
        <title>Thousands of microbial genomes shed light on interconnected biogeochemical processes in an aquifer system.</title>
        <authorList>
            <person name="Anantharaman K."/>
            <person name="Brown C.T."/>
            <person name="Hug L.A."/>
            <person name="Sharon I."/>
            <person name="Castelle C.J."/>
            <person name="Probst A.J."/>
            <person name="Thomas B.C."/>
            <person name="Singh A."/>
            <person name="Wilkins M.J."/>
            <person name="Karaoz U."/>
            <person name="Brodie E.L."/>
            <person name="Williams K.H."/>
            <person name="Hubbard S.S."/>
            <person name="Banfield J.F."/>
        </authorList>
    </citation>
    <scope>NUCLEOTIDE SEQUENCE [LARGE SCALE GENOMIC DNA]</scope>
</reference>
<sequence length="95" mass="10872">MRVAHKSKRKTKIPFVIKDEKGRVIGGTQAVSPGQARTNFWWRHDARSNRELASEVKEKRAGYFAAPVMSNRGPALPKKPYRRRTIPGQGKLFRL</sequence>
<evidence type="ECO:0000313" key="3">
    <source>
        <dbReference type="Proteomes" id="UP000176233"/>
    </source>
</evidence>
<evidence type="ECO:0000313" key="2">
    <source>
        <dbReference type="EMBL" id="OGE80564.1"/>
    </source>
</evidence>
<protein>
    <submittedName>
        <fullName evidence="2">Uncharacterized protein</fullName>
    </submittedName>
</protein>
<feature type="region of interest" description="Disordered" evidence="1">
    <location>
        <begin position="74"/>
        <end position="95"/>
    </location>
</feature>
<organism evidence="2 3">
    <name type="scientific">Candidatus Doudnabacteria bacterium RIFCSPHIGHO2_01_FULL_45_18</name>
    <dbReference type="NCBI Taxonomy" id="1817823"/>
    <lineage>
        <taxon>Bacteria</taxon>
        <taxon>Candidatus Doudnaibacteriota</taxon>
    </lineage>
</organism>
<dbReference type="AlphaFoldDB" id="A0A1F5NSM6"/>
<accession>A0A1F5NSM6</accession>
<dbReference type="Proteomes" id="UP000176233">
    <property type="component" value="Unassembled WGS sequence"/>
</dbReference>
<proteinExistence type="predicted"/>
<dbReference type="EMBL" id="MFEJ01000007">
    <property type="protein sequence ID" value="OGE80564.1"/>
    <property type="molecule type" value="Genomic_DNA"/>
</dbReference>
<name>A0A1F5NSM6_9BACT</name>
<gene>
    <name evidence="2" type="ORF">A2660_00170</name>
</gene>
<comment type="caution">
    <text evidence="2">The sequence shown here is derived from an EMBL/GenBank/DDBJ whole genome shotgun (WGS) entry which is preliminary data.</text>
</comment>